<gene>
    <name evidence="13" type="ORF">CVIRNUC_010726</name>
</gene>
<dbReference type="InterPro" id="IPR032678">
    <property type="entry name" value="tRNA-synt_1_cat_dom"/>
</dbReference>
<dbReference type="CDD" id="cd00672">
    <property type="entry name" value="CysRS_core"/>
    <property type="match status" value="1"/>
</dbReference>
<evidence type="ECO:0000256" key="9">
    <source>
        <dbReference type="ARBA" id="ARBA00022917"/>
    </source>
</evidence>
<dbReference type="PANTHER" id="PTHR10890">
    <property type="entry name" value="CYSTEINYL-TRNA SYNTHETASE"/>
    <property type="match status" value="1"/>
</dbReference>
<keyword evidence="4" id="KW-0436">Ligase</keyword>
<dbReference type="InterPro" id="IPR024909">
    <property type="entry name" value="Cys-tRNA/MSH_ligase"/>
</dbReference>
<evidence type="ECO:0000313" key="13">
    <source>
        <dbReference type="EMBL" id="CAK0787506.1"/>
    </source>
</evidence>
<evidence type="ECO:0000256" key="2">
    <source>
        <dbReference type="ARBA" id="ARBA00005594"/>
    </source>
</evidence>
<evidence type="ECO:0000313" key="14">
    <source>
        <dbReference type="Proteomes" id="UP001314263"/>
    </source>
</evidence>
<protein>
    <recommendedName>
        <fullName evidence="3">cysteine--tRNA ligase</fullName>
        <ecNumber evidence="3">6.1.1.16</ecNumber>
    </recommendedName>
    <alternativeName>
        <fullName evidence="11">Cysteinyl-tRNA synthetase</fullName>
    </alternativeName>
</protein>
<evidence type="ECO:0000256" key="3">
    <source>
        <dbReference type="ARBA" id="ARBA00012832"/>
    </source>
</evidence>
<accession>A0AAV1ILJ7</accession>
<evidence type="ECO:0000256" key="8">
    <source>
        <dbReference type="ARBA" id="ARBA00022840"/>
    </source>
</evidence>
<evidence type="ECO:0000256" key="1">
    <source>
        <dbReference type="ARBA" id="ARBA00001947"/>
    </source>
</evidence>
<keyword evidence="10" id="KW-0030">Aminoacyl-tRNA synthetase</keyword>
<dbReference type="InterPro" id="IPR009080">
    <property type="entry name" value="tRNAsynth_Ia_anticodon-bd"/>
</dbReference>
<dbReference type="GO" id="GO:0005524">
    <property type="term" value="F:ATP binding"/>
    <property type="evidence" value="ECO:0007669"/>
    <property type="project" value="UniProtKB-KW"/>
</dbReference>
<dbReference type="SUPFAM" id="SSF47323">
    <property type="entry name" value="Anticodon-binding domain of a subclass of class I aminoacyl-tRNA synthetases"/>
    <property type="match status" value="1"/>
</dbReference>
<dbReference type="Proteomes" id="UP001314263">
    <property type="component" value="Unassembled WGS sequence"/>
</dbReference>
<dbReference type="PANTHER" id="PTHR10890:SF25">
    <property type="entry name" value="CYSTEINE--TRNA LIGASE, CHLOROPLASTIC_MITOCHONDRIAL"/>
    <property type="match status" value="1"/>
</dbReference>
<dbReference type="SMART" id="SM00840">
    <property type="entry name" value="DALR_2"/>
    <property type="match status" value="1"/>
</dbReference>
<comment type="caution">
    <text evidence="13">The sequence shown here is derived from an EMBL/GenBank/DDBJ whole genome shotgun (WGS) entry which is preliminary data.</text>
</comment>
<dbReference type="GO" id="GO:0006423">
    <property type="term" value="P:cysteinyl-tRNA aminoacylation"/>
    <property type="evidence" value="ECO:0007669"/>
    <property type="project" value="InterPro"/>
</dbReference>
<keyword evidence="7" id="KW-0862">Zinc</keyword>
<dbReference type="InterPro" id="IPR015273">
    <property type="entry name" value="Cys-tRNA-synt_Ia_DALR"/>
</dbReference>
<keyword evidence="6" id="KW-0547">Nucleotide-binding</keyword>
<evidence type="ECO:0000256" key="10">
    <source>
        <dbReference type="ARBA" id="ARBA00023146"/>
    </source>
</evidence>
<evidence type="ECO:0000256" key="6">
    <source>
        <dbReference type="ARBA" id="ARBA00022741"/>
    </source>
</evidence>
<dbReference type="GO" id="GO:0004817">
    <property type="term" value="F:cysteine-tRNA ligase activity"/>
    <property type="evidence" value="ECO:0007669"/>
    <property type="project" value="UniProtKB-EC"/>
</dbReference>
<name>A0AAV1ILJ7_9CHLO</name>
<dbReference type="FunFam" id="3.40.50.620:FF:000009">
    <property type="entry name" value="Cysteine--tRNA ligase"/>
    <property type="match status" value="1"/>
</dbReference>
<comment type="cofactor">
    <cofactor evidence="1">
        <name>Zn(2+)</name>
        <dbReference type="ChEBI" id="CHEBI:29105"/>
    </cofactor>
</comment>
<keyword evidence="9" id="KW-0648">Protein biosynthesis</keyword>
<dbReference type="SUPFAM" id="SSF52374">
    <property type="entry name" value="Nucleotidylyl transferase"/>
    <property type="match status" value="1"/>
</dbReference>
<dbReference type="Pfam" id="PF01406">
    <property type="entry name" value="tRNA-synt_1e"/>
    <property type="match status" value="1"/>
</dbReference>
<dbReference type="InterPro" id="IPR015803">
    <property type="entry name" value="Cys-tRNA-ligase"/>
</dbReference>
<dbReference type="Gene3D" id="3.40.50.620">
    <property type="entry name" value="HUPs"/>
    <property type="match status" value="1"/>
</dbReference>
<keyword evidence="8" id="KW-0067">ATP-binding</keyword>
<dbReference type="HAMAP" id="MF_00041">
    <property type="entry name" value="Cys_tRNA_synth"/>
    <property type="match status" value="1"/>
</dbReference>
<dbReference type="EMBL" id="CAUYUE010000017">
    <property type="protein sequence ID" value="CAK0787506.1"/>
    <property type="molecule type" value="Genomic_DNA"/>
</dbReference>
<dbReference type="GO" id="GO:0005737">
    <property type="term" value="C:cytoplasm"/>
    <property type="evidence" value="ECO:0007669"/>
    <property type="project" value="InterPro"/>
</dbReference>
<keyword evidence="14" id="KW-1185">Reference proteome</keyword>
<dbReference type="NCBIfam" id="TIGR00435">
    <property type="entry name" value="cysS"/>
    <property type="match status" value="1"/>
</dbReference>
<comment type="similarity">
    <text evidence="2">Belongs to the class-I aminoacyl-tRNA synthetase family.</text>
</comment>
<evidence type="ECO:0000259" key="12">
    <source>
        <dbReference type="SMART" id="SM00840"/>
    </source>
</evidence>
<sequence>MGKAWRSYTTCSASAVTIEADKGPEQAAAQTASTQRVDKLNLYNTMSGRKERVQPQHGQGDKISMYCCGVTVYDLSHIGHARVYCCFDVLFRLLRHLGYEAQYVRNFTDIDDKIIARAAEIGEDPLQLSHRFITEYRADMSALNCLSPSAEPKATDHIPQMISMIESIIKSGHAYETEGSVWFSVESVKGYGRLSGRSLEDNEAGKRVAVNTSKRHPADFVLWKAAKPDEPTWDSPWGPGRPGWHIECSAMIRELMGPVIDIHGGGRDLIHPHHDNEIAQSQAACCDCKGQSTEPPEDFVRLWMHLGFVNVDSEKMSKSLGNFFTIREILQRYNAIALRWFLTNSQYRQPLNYSQQSLEEASDRVYYVYQTLADAEAIMRGAPAAASDSELGSLGQGSDSIVAAVEAALCDDLNTPQAVALLSEPLKTLNDLLHTKKGKKAKGRLESIQSLQRDIRFSLSLMGLDAKDPTEILKDLRHAALVRAGVSEQDIAESIERRVAARAAKNYGAADKERAMLAEQGILIMDGPGGSSTWRPGVPLL</sequence>
<keyword evidence="5" id="KW-0479">Metal-binding</keyword>
<dbReference type="InterPro" id="IPR014729">
    <property type="entry name" value="Rossmann-like_a/b/a_fold"/>
</dbReference>
<evidence type="ECO:0000256" key="4">
    <source>
        <dbReference type="ARBA" id="ARBA00022598"/>
    </source>
</evidence>
<evidence type="ECO:0000256" key="5">
    <source>
        <dbReference type="ARBA" id="ARBA00022723"/>
    </source>
</evidence>
<proteinExistence type="inferred from homology"/>
<evidence type="ECO:0000256" key="7">
    <source>
        <dbReference type="ARBA" id="ARBA00022833"/>
    </source>
</evidence>
<dbReference type="AlphaFoldDB" id="A0AAV1ILJ7"/>
<organism evidence="13 14">
    <name type="scientific">Coccomyxa viridis</name>
    <dbReference type="NCBI Taxonomy" id="1274662"/>
    <lineage>
        <taxon>Eukaryota</taxon>
        <taxon>Viridiplantae</taxon>
        <taxon>Chlorophyta</taxon>
        <taxon>core chlorophytes</taxon>
        <taxon>Trebouxiophyceae</taxon>
        <taxon>Trebouxiophyceae incertae sedis</taxon>
        <taxon>Coccomyxaceae</taxon>
        <taxon>Coccomyxa</taxon>
    </lineage>
</organism>
<dbReference type="EC" id="6.1.1.16" evidence="3"/>
<dbReference type="GO" id="GO:0046872">
    <property type="term" value="F:metal ion binding"/>
    <property type="evidence" value="ECO:0007669"/>
    <property type="project" value="UniProtKB-KW"/>
</dbReference>
<feature type="domain" description="Cysteinyl-tRNA synthetase class Ia DALR" evidence="12">
    <location>
        <begin position="404"/>
        <end position="473"/>
    </location>
</feature>
<evidence type="ECO:0000256" key="11">
    <source>
        <dbReference type="ARBA" id="ARBA00031499"/>
    </source>
</evidence>
<dbReference type="Pfam" id="PF09190">
    <property type="entry name" value="DALR_2"/>
    <property type="match status" value="1"/>
</dbReference>
<dbReference type="PRINTS" id="PR00983">
    <property type="entry name" value="TRNASYNTHCYS"/>
</dbReference>
<reference evidence="13 14" key="1">
    <citation type="submission" date="2023-10" db="EMBL/GenBank/DDBJ databases">
        <authorList>
            <person name="Maclean D."/>
            <person name="Macfadyen A."/>
        </authorList>
    </citation>
    <scope>NUCLEOTIDE SEQUENCE [LARGE SCALE GENOMIC DNA]</scope>
</reference>
<dbReference type="Gene3D" id="1.20.120.1910">
    <property type="entry name" value="Cysteine-tRNA ligase, C-terminal anti-codon recognition domain"/>
    <property type="match status" value="1"/>
</dbReference>